<dbReference type="InterPro" id="IPR013762">
    <property type="entry name" value="Integrase-like_cat_sf"/>
</dbReference>
<dbReference type="InterPro" id="IPR050090">
    <property type="entry name" value="Tyrosine_recombinase_XerCD"/>
</dbReference>
<dbReference type="SUPFAM" id="SSF56349">
    <property type="entry name" value="DNA breaking-rejoining enzymes"/>
    <property type="match status" value="1"/>
</dbReference>
<evidence type="ECO:0000256" key="2">
    <source>
        <dbReference type="ARBA" id="ARBA00023125"/>
    </source>
</evidence>
<evidence type="ECO:0000313" key="8">
    <source>
        <dbReference type="Proteomes" id="UP000290588"/>
    </source>
</evidence>
<name>A0A347U8A9_9BACT</name>
<dbReference type="KEGG" id="aell:AELL_1424"/>
<keyword evidence="3" id="KW-0233">DNA recombination</keyword>
<dbReference type="PANTHER" id="PTHR30349:SF64">
    <property type="entry name" value="PROPHAGE INTEGRASE INTD-RELATED"/>
    <property type="match status" value="1"/>
</dbReference>
<dbReference type="GO" id="GO:0003677">
    <property type="term" value="F:DNA binding"/>
    <property type="evidence" value="ECO:0007669"/>
    <property type="project" value="UniProtKB-KW"/>
</dbReference>
<comment type="similarity">
    <text evidence="1">Belongs to the 'phage' integrase family.</text>
</comment>
<dbReference type="Proteomes" id="UP000290588">
    <property type="component" value="Unassembled WGS sequence"/>
</dbReference>
<dbReference type="InterPro" id="IPR011010">
    <property type="entry name" value="DNA_brk_join_enz"/>
</dbReference>
<sequence>MSVNQLIPTLNTNKYGVYYLRFRVSKRLRRFFDKEYITKTLSTKEYKKAKVKAMVYRSRYLELLEVSDWIDDDTLKLKVDDYTKNILKLVIPDKLETQTKQDLGLNIKEAFALYDKWYKKQNISEHQYKLVIKRLGTAINYFGESKLVRELTTDDIEEYIDFLTTYPNPLKSPYKSMSFKEILQLTNVPSKDFISSSTVIKYIKAFRQLENFLVDDGKIDRKISKRAKLPTPSTVSVNPFNEDDLKILHKEFDMLGDLGLIYYTFAYTGMRTSEFWKCRIGCKDKIYYFDLSYKGVELKTASSRRLIPIHSKLIDKGILNSLKHLQSNYKQSTVSNTFNNKVINSIKDKKNKVMYGFRHTVATNLKRADVDIDKISEILGHCYENTSMTKTVYTNGYTLKQLKEAIECLM</sequence>
<feature type="domain" description="Tyr recombinase" evidence="4">
    <location>
        <begin position="235"/>
        <end position="407"/>
    </location>
</feature>
<protein>
    <submittedName>
        <fullName evidence="5">Site-specific tyrosine recombinase, phage integrase family (INT_C_like_1 domain)</fullName>
    </submittedName>
</protein>
<organism evidence="6 8">
    <name type="scientific">Arcobacter ellisii</name>
    <dbReference type="NCBI Taxonomy" id="913109"/>
    <lineage>
        <taxon>Bacteria</taxon>
        <taxon>Pseudomonadati</taxon>
        <taxon>Campylobacterota</taxon>
        <taxon>Epsilonproteobacteria</taxon>
        <taxon>Campylobacterales</taxon>
        <taxon>Arcobacteraceae</taxon>
        <taxon>Arcobacter</taxon>
    </lineage>
</organism>
<gene>
    <name evidence="5" type="ORF">AELL_1424</name>
    <name evidence="6" type="ORF">CP962_08655</name>
</gene>
<dbReference type="InterPro" id="IPR010998">
    <property type="entry name" value="Integrase_recombinase_N"/>
</dbReference>
<dbReference type="Gene3D" id="1.10.443.10">
    <property type="entry name" value="Intergrase catalytic core"/>
    <property type="match status" value="1"/>
</dbReference>
<evidence type="ECO:0000256" key="3">
    <source>
        <dbReference type="ARBA" id="ARBA00023172"/>
    </source>
</evidence>
<evidence type="ECO:0000256" key="1">
    <source>
        <dbReference type="ARBA" id="ARBA00008857"/>
    </source>
</evidence>
<dbReference type="GO" id="GO:0015074">
    <property type="term" value="P:DNA integration"/>
    <property type="evidence" value="ECO:0007669"/>
    <property type="project" value="InterPro"/>
</dbReference>
<keyword evidence="7" id="KW-1185">Reference proteome</keyword>
<evidence type="ECO:0000259" key="4">
    <source>
        <dbReference type="PROSITE" id="PS51898"/>
    </source>
</evidence>
<dbReference type="Pfam" id="PF00589">
    <property type="entry name" value="Phage_integrase"/>
    <property type="match status" value="1"/>
</dbReference>
<dbReference type="EMBL" id="CP032097">
    <property type="protein sequence ID" value="AXX95087.1"/>
    <property type="molecule type" value="Genomic_DNA"/>
</dbReference>
<dbReference type="AlphaFoldDB" id="A0A347U8A9"/>
<evidence type="ECO:0000313" key="7">
    <source>
        <dbReference type="Proteomes" id="UP000262582"/>
    </source>
</evidence>
<reference evidence="6 8" key="1">
    <citation type="submission" date="2017-09" db="EMBL/GenBank/DDBJ databases">
        <title>Genomics of the genus Arcobacter.</title>
        <authorList>
            <person name="Perez-Cataluna A."/>
            <person name="Figueras M.J."/>
            <person name="Salas-Masso N."/>
        </authorList>
    </citation>
    <scope>NUCLEOTIDE SEQUENCE [LARGE SCALE GENOMIC DNA]</scope>
    <source>
        <strain evidence="6 8">CECT 7837</strain>
    </source>
</reference>
<evidence type="ECO:0000313" key="5">
    <source>
        <dbReference type="EMBL" id="AXX95087.1"/>
    </source>
</evidence>
<dbReference type="EMBL" id="NXIG01000007">
    <property type="protein sequence ID" value="RXI30405.1"/>
    <property type="molecule type" value="Genomic_DNA"/>
</dbReference>
<keyword evidence="2" id="KW-0238">DNA-binding</keyword>
<accession>A0A347U8A9</accession>
<dbReference type="PANTHER" id="PTHR30349">
    <property type="entry name" value="PHAGE INTEGRASE-RELATED"/>
    <property type="match status" value="1"/>
</dbReference>
<dbReference type="Proteomes" id="UP000262582">
    <property type="component" value="Chromosome"/>
</dbReference>
<dbReference type="InterPro" id="IPR002104">
    <property type="entry name" value="Integrase_catalytic"/>
</dbReference>
<dbReference type="OrthoDB" id="9784724at2"/>
<reference evidence="5 7" key="2">
    <citation type="submission" date="2018-08" db="EMBL/GenBank/DDBJ databases">
        <title>Complete genome of the Arcobacter ellisii type strain LMG 26155.</title>
        <authorList>
            <person name="Miller W.G."/>
            <person name="Yee E."/>
            <person name="Bono J.L."/>
        </authorList>
    </citation>
    <scope>NUCLEOTIDE SEQUENCE [LARGE SCALE GENOMIC DNA]</scope>
    <source>
        <strain evidence="5 7">LMG 26155</strain>
    </source>
</reference>
<dbReference type="Gene3D" id="1.10.150.130">
    <property type="match status" value="1"/>
</dbReference>
<dbReference type="GO" id="GO:0006310">
    <property type="term" value="P:DNA recombination"/>
    <property type="evidence" value="ECO:0007669"/>
    <property type="project" value="UniProtKB-KW"/>
</dbReference>
<evidence type="ECO:0000313" key="6">
    <source>
        <dbReference type="EMBL" id="RXI30405.1"/>
    </source>
</evidence>
<dbReference type="RefSeq" id="WP_118917276.1">
    <property type="nucleotide sequence ID" value="NZ_CP032097.1"/>
</dbReference>
<dbReference type="PROSITE" id="PS51898">
    <property type="entry name" value="TYR_RECOMBINASE"/>
    <property type="match status" value="1"/>
</dbReference>
<proteinExistence type="inferred from homology"/>